<organism evidence="2 3">
    <name type="scientific">Vibrio paracholerae</name>
    <dbReference type="NCBI Taxonomy" id="650003"/>
    <lineage>
        <taxon>Bacteria</taxon>
        <taxon>Pseudomonadati</taxon>
        <taxon>Pseudomonadota</taxon>
        <taxon>Gammaproteobacteria</taxon>
        <taxon>Vibrionales</taxon>
        <taxon>Vibrionaceae</taxon>
        <taxon>Vibrio</taxon>
    </lineage>
</organism>
<keyword evidence="1" id="KW-1133">Transmembrane helix</keyword>
<sequence length="75" mass="8288">MDRVLGGLASALIWFLAILLPVGWLYWLWIAIKIGGFAMFALALFPLTAPIASILGGWSFLFGLPEWAFSIFISK</sequence>
<dbReference type="RefSeq" id="WP_041048776.1">
    <property type="nucleotide sequence ID" value="NZ_CAWQMY010000138.1"/>
</dbReference>
<reference evidence="2 3" key="1">
    <citation type="submission" date="2018-06" db="EMBL/GenBank/DDBJ databases">
        <title>Draft genome sequences of nine Vibrio sp. clinical isolates from across the United States representing the closest known relative of Vibrio cholerae.</title>
        <authorList>
            <person name="Islam M.T."/>
            <person name="Liang K."/>
            <person name="Im M.S."/>
            <person name="Winkjer J."/>
            <person name="Busby S."/>
            <person name="Batra D."/>
            <person name="Rowe L."/>
            <person name="Tarr C.L."/>
            <person name="Boucher Y."/>
        </authorList>
    </citation>
    <scope>NUCLEOTIDE SEQUENCE [LARGE SCALE GENOMIC DNA]</scope>
    <source>
        <strain evidence="2 3">2017V-1110</strain>
    </source>
</reference>
<name>A0ABD7FUD7_9VIBR</name>
<proteinExistence type="predicted"/>
<evidence type="ECO:0000313" key="2">
    <source>
        <dbReference type="EMBL" id="RBM66382.1"/>
    </source>
</evidence>
<evidence type="ECO:0000313" key="3">
    <source>
        <dbReference type="Proteomes" id="UP000252199"/>
    </source>
</evidence>
<evidence type="ECO:0000256" key="1">
    <source>
        <dbReference type="SAM" id="Phobius"/>
    </source>
</evidence>
<gene>
    <name evidence="2" type="ORF">DLR72_11845</name>
</gene>
<dbReference type="Proteomes" id="UP000252199">
    <property type="component" value="Unassembled WGS sequence"/>
</dbReference>
<dbReference type="EMBL" id="QKKU01000071">
    <property type="protein sequence ID" value="RBM66382.1"/>
    <property type="molecule type" value="Genomic_DNA"/>
</dbReference>
<keyword evidence="1" id="KW-0472">Membrane</keyword>
<comment type="caution">
    <text evidence="2">The sequence shown here is derived from an EMBL/GenBank/DDBJ whole genome shotgun (WGS) entry which is preliminary data.</text>
</comment>
<dbReference type="AlphaFoldDB" id="A0ABD7FUD7"/>
<keyword evidence="1" id="KW-0812">Transmembrane</keyword>
<feature type="transmembrane region" description="Helical" evidence="1">
    <location>
        <begin position="37"/>
        <end position="61"/>
    </location>
</feature>
<accession>A0ABD7FUD7</accession>
<protein>
    <submittedName>
        <fullName evidence="2">Maltose ABC transporter permease</fullName>
    </submittedName>
</protein>
<feature type="transmembrane region" description="Helical" evidence="1">
    <location>
        <begin position="12"/>
        <end position="30"/>
    </location>
</feature>